<proteinExistence type="predicted"/>
<dbReference type="GO" id="GO:0006751">
    <property type="term" value="P:glutathione catabolic process"/>
    <property type="evidence" value="ECO:0007669"/>
    <property type="project" value="InterPro"/>
</dbReference>
<dbReference type="Pfam" id="PF01019">
    <property type="entry name" value="G_glu_transpept"/>
    <property type="match status" value="1"/>
</dbReference>
<keyword evidence="2" id="KW-0812">Transmembrane</keyword>
<dbReference type="Proteomes" id="UP000005408">
    <property type="component" value="Unassembled WGS sequence"/>
</dbReference>
<evidence type="ECO:0000313" key="3">
    <source>
        <dbReference type="EnsemblMetazoa" id="G34385.1:cds"/>
    </source>
</evidence>
<dbReference type="PROSITE" id="PS51257">
    <property type="entry name" value="PROKAR_LIPOPROTEIN"/>
    <property type="match status" value="1"/>
</dbReference>
<keyword evidence="4" id="KW-1185">Reference proteome</keyword>
<keyword evidence="2" id="KW-1133">Transmembrane helix</keyword>
<dbReference type="GO" id="GO:0005886">
    <property type="term" value="C:plasma membrane"/>
    <property type="evidence" value="ECO:0007669"/>
    <property type="project" value="TreeGrafter"/>
</dbReference>
<reference evidence="3" key="1">
    <citation type="submission" date="2022-08" db="UniProtKB">
        <authorList>
            <consortium name="EnsemblMetazoa"/>
        </authorList>
    </citation>
    <scope>IDENTIFICATION</scope>
    <source>
        <strain evidence="3">05x7-T-G4-1.051#20</strain>
    </source>
</reference>
<dbReference type="InterPro" id="IPR000101">
    <property type="entry name" value="GGT_peptidase"/>
</dbReference>
<protein>
    <submittedName>
        <fullName evidence="3">Uncharacterized protein</fullName>
    </submittedName>
</protein>
<feature type="binding site" evidence="1">
    <location>
        <position position="96"/>
    </location>
    <ligand>
        <name>L-glutamate</name>
        <dbReference type="ChEBI" id="CHEBI:29985"/>
    </ligand>
</feature>
<evidence type="ECO:0000256" key="1">
    <source>
        <dbReference type="PIRSR" id="PIRSR600101-2"/>
    </source>
</evidence>
<accession>A0A8W8MSZ9</accession>
<dbReference type="EnsemblMetazoa" id="G34385.1">
    <property type="protein sequence ID" value="G34385.1:cds"/>
    <property type="gene ID" value="G34385"/>
</dbReference>
<dbReference type="PANTHER" id="PTHR11686">
    <property type="entry name" value="GAMMA GLUTAMYL TRANSPEPTIDASE"/>
    <property type="match status" value="1"/>
</dbReference>
<dbReference type="GO" id="GO:0036374">
    <property type="term" value="F:glutathione hydrolase activity"/>
    <property type="evidence" value="ECO:0007669"/>
    <property type="project" value="InterPro"/>
</dbReference>
<keyword evidence="2" id="KW-0472">Membrane</keyword>
<organism evidence="3 4">
    <name type="scientific">Magallana gigas</name>
    <name type="common">Pacific oyster</name>
    <name type="synonym">Crassostrea gigas</name>
    <dbReference type="NCBI Taxonomy" id="29159"/>
    <lineage>
        <taxon>Eukaryota</taxon>
        <taxon>Metazoa</taxon>
        <taxon>Spiralia</taxon>
        <taxon>Lophotrochozoa</taxon>
        <taxon>Mollusca</taxon>
        <taxon>Bivalvia</taxon>
        <taxon>Autobranchia</taxon>
        <taxon>Pteriomorphia</taxon>
        <taxon>Ostreida</taxon>
        <taxon>Ostreoidea</taxon>
        <taxon>Ostreidae</taxon>
        <taxon>Magallana</taxon>
    </lineage>
</organism>
<sequence length="155" mass="16577">MLQGRLIIITTFLIIACMVALGLGLGFVLTKNKDNNPTPCGKVVMVPKTLILTPPFLEPLILLGLPNLLKVFIATPQYHLTPEAAHKLASYTVIAREMAPGAASENMFVPEDKSSTEGGLAIGVPGEIKGLYEAWKIGGKTFSSLPSKDSETDLK</sequence>
<name>A0A8W8MSZ9_MAGGI</name>
<dbReference type="SUPFAM" id="SSF56235">
    <property type="entry name" value="N-terminal nucleophile aminohydrolases (Ntn hydrolases)"/>
    <property type="match status" value="1"/>
</dbReference>
<evidence type="ECO:0000313" key="4">
    <source>
        <dbReference type="Proteomes" id="UP000005408"/>
    </source>
</evidence>
<dbReference type="InterPro" id="IPR029055">
    <property type="entry name" value="Ntn_hydrolases_N"/>
</dbReference>
<feature type="transmembrane region" description="Helical" evidence="2">
    <location>
        <begin position="6"/>
        <end position="29"/>
    </location>
</feature>
<dbReference type="PANTHER" id="PTHR11686:SF9">
    <property type="entry name" value="RE13973P"/>
    <property type="match status" value="1"/>
</dbReference>
<dbReference type="AlphaFoldDB" id="A0A8W8MSZ9"/>
<evidence type="ECO:0000256" key="2">
    <source>
        <dbReference type="SAM" id="Phobius"/>
    </source>
</evidence>